<accession>A0A388JYH0</accession>
<keyword evidence="3" id="KW-1185">Reference proteome</keyword>
<dbReference type="Gramene" id="GBG62815">
    <property type="protein sequence ID" value="GBG62815"/>
    <property type="gene ID" value="CBR_g32398"/>
</dbReference>
<protein>
    <submittedName>
        <fullName evidence="2">Uncharacterized protein</fullName>
    </submittedName>
</protein>
<evidence type="ECO:0000313" key="3">
    <source>
        <dbReference type="Proteomes" id="UP000265515"/>
    </source>
</evidence>
<reference evidence="2 3" key="1">
    <citation type="journal article" date="2018" name="Cell">
        <title>The Chara Genome: Secondary Complexity and Implications for Plant Terrestrialization.</title>
        <authorList>
            <person name="Nishiyama T."/>
            <person name="Sakayama H."/>
            <person name="Vries J.D."/>
            <person name="Buschmann H."/>
            <person name="Saint-Marcoux D."/>
            <person name="Ullrich K.K."/>
            <person name="Haas F.B."/>
            <person name="Vanderstraeten L."/>
            <person name="Becker D."/>
            <person name="Lang D."/>
            <person name="Vosolsobe S."/>
            <person name="Rombauts S."/>
            <person name="Wilhelmsson P.K.I."/>
            <person name="Janitza P."/>
            <person name="Kern R."/>
            <person name="Heyl A."/>
            <person name="Rumpler F."/>
            <person name="Villalobos L.I.A.C."/>
            <person name="Clay J.M."/>
            <person name="Skokan R."/>
            <person name="Toyoda A."/>
            <person name="Suzuki Y."/>
            <person name="Kagoshima H."/>
            <person name="Schijlen E."/>
            <person name="Tajeshwar N."/>
            <person name="Catarino B."/>
            <person name="Hetherington A.J."/>
            <person name="Saltykova A."/>
            <person name="Bonnot C."/>
            <person name="Breuninger H."/>
            <person name="Symeonidi A."/>
            <person name="Radhakrishnan G.V."/>
            <person name="Van Nieuwerburgh F."/>
            <person name="Deforce D."/>
            <person name="Chang C."/>
            <person name="Karol K.G."/>
            <person name="Hedrich R."/>
            <person name="Ulvskov P."/>
            <person name="Glockner G."/>
            <person name="Delwiche C.F."/>
            <person name="Petrasek J."/>
            <person name="Van de Peer Y."/>
            <person name="Friml J."/>
            <person name="Beilby M."/>
            <person name="Dolan L."/>
            <person name="Kohara Y."/>
            <person name="Sugano S."/>
            <person name="Fujiyama A."/>
            <person name="Delaux P.-M."/>
            <person name="Quint M."/>
            <person name="TheiBen G."/>
            <person name="Hagemann M."/>
            <person name="Harholt J."/>
            <person name="Dunand C."/>
            <person name="Zachgo S."/>
            <person name="Langdale J."/>
            <person name="Maumus F."/>
            <person name="Straeten D.V.D."/>
            <person name="Gould S.B."/>
            <person name="Rensing S.A."/>
        </authorList>
    </citation>
    <scope>NUCLEOTIDE SEQUENCE [LARGE SCALE GENOMIC DNA]</scope>
    <source>
        <strain evidence="2 3">S276</strain>
    </source>
</reference>
<evidence type="ECO:0000313" key="2">
    <source>
        <dbReference type="EMBL" id="GBG62815.1"/>
    </source>
</evidence>
<organism evidence="2 3">
    <name type="scientific">Chara braunii</name>
    <name type="common">Braun's stonewort</name>
    <dbReference type="NCBI Taxonomy" id="69332"/>
    <lineage>
        <taxon>Eukaryota</taxon>
        <taxon>Viridiplantae</taxon>
        <taxon>Streptophyta</taxon>
        <taxon>Charophyceae</taxon>
        <taxon>Charales</taxon>
        <taxon>Characeae</taxon>
        <taxon>Chara</taxon>
    </lineage>
</organism>
<dbReference type="Proteomes" id="UP000265515">
    <property type="component" value="Unassembled WGS sequence"/>
</dbReference>
<proteinExistence type="predicted"/>
<dbReference type="EMBL" id="BFEA01000032">
    <property type="protein sequence ID" value="GBG62815.1"/>
    <property type="molecule type" value="Genomic_DNA"/>
</dbReference>
<sequence>MRNFPKYLAELEDAEPLPQAEEDMWELHRALYRSVVLGMFRFDVSYDDHNIAENLRAYYVISRPKPKKEGTVALYPFGEIGTSRPGLLELIHIELLSTAKVIASEEEDFQLHLRTASAPRRSYHAVVIPDYIAREGEKVDREHCRPKVIAASLILPQASSPEGHQEDAQEETSPTITGGARKPGGTRRRGGPGRAGTEARACSGKQGDTDRGTSTGGRSRNKRIPDTREPSEADTTAAAPSRSQS</sequence>
<evidence type="ECO:0000256" key="1">
    <source>
        <dbReference type="SAM" id="MobiDB-lite"/>
    </source>
</evidence>
<name>A0A388JYH0_CHABU</name>
<comment type="caution">
    <text evidence="2">The sequence shown here is derived from an EMBL/GenBank/DDBJ whole genome shotgun (WGS) entry which is preliminary data.</text>
</comment>
<dbReference type="AlphaFoldDB" id="A0A388JYH0"/>
<feature type="region of interest" description="Disordered" evidence="1">
    <location>
        <begin position="153"/>
        <end position="245"/>
    </location>
</feature>
<gene>
    <name evidence="2" type="ORF">CBR_g32398</name>
</gene>